<dbReference type="SUPFAM" id="SSF53756">
    <property type="entry name" value="UDP-Glycosyltransferase/glycogen phosphorylase"/>
    <property type="match status" value="1"/>
</dbReference>
<dbReference type="Pfam" id="PF00534">
    <property type="entry name" value="Glycos_transf_1"/>
    <property type="match status" value="1"/>
</dbReference>
<dbReference type="InterPro" id="IPR001296">
    <property type="entry name" value="Glyco_trans_1"/>
</dbReference>
<feature type="domain" description="Glycosyl transferase family 1" evidence="2">
    <location>
        <begin position="218"/>
        <end position="398"/>
    </location>
</feature>
<dbReference type="AlphaFoldDB" id="A0A7J3YTM3"/>
<keyword evidence="1" id="KW-1133">Transmembrane helix</keyword>
<gene>
    <name evidence="3" type="ORF">ENM70_00855</name>
</gene>
<evidence type="ECO:0000259" key="2">
    <source>
        <dbReference type="Pfam" id="PF00534"/>
    </source>
</evidence>
<dbReference type="Gene3D" id="3.40.50.2000">
    <property type="entry name" value="Glycogen Phosphorylase B"/>
    <property type="match status" value="2"/>
</dbReference>
<keyword evidence="1" id="KW-0812">Transmembrane</keyword>
<sequence length="428" mass="48757">MIEGANDTMKKSTEIVFLSHYKPCASGYADYVFHLVNSLAELRPEHGFMVLGCSCVMRYADAKINAKIEKKNVLINRIFKKNSLSSLAKIINFLAKSRVENLYIHYPLELFTGFILAPVLNLILPLLFLPLLLTKGIRLIVDLDSIHKPYQGGLKERAFLLLQLLTLKLLQSVGAVIVCRNIVAWKLLTSMGFSEKLTRYIPHGTPCNVPIAQDRANEIRTRLGLSEGPVISYWGYISRYKGINYLIRAIKYVIGEYPNVKLVIAGDYFNPLDKYKPKKHRYLPYLRDLVRSLELEDKVIFVTRHLTEDEVDSLIASSDIVVLPYITKNLSASGVLARVMSHGKPVVVTDCGWFIGYVLNGVNGIVVPQGDERALAEAILRLLRDPQLRSKLMENMRRMANGFKWSNVTRRWLKIFEECKGRDRRDAR</sequence>
<comment type="caution">
    <text evidence="3">The sequence shown here is derived from an EMBL/GenBank/DDBJ whole genome shotgun (WGS) entry which is preliminary data.</text>
</comment>
<dbReference type="GO" id="GO:0016757">
    <property type="term" value="F:glycosyltransferase activity"/>
    <property type="evidence" value="ECO:0007669"/>
    <property type="project" value="InterPro"/>
</dbReference>
<dbReference type="PANTHER" id="PTHR12526">
    <property type="entry name" value="GLYCOSYLTRANSFERASE"/>
    <property type="match status" value="1"/>
</dbReference>
<protein>
    <submittedName>
        <fullName evidence="3">Glycosyltransferase</fullName>
    </submittedName>
</protein>
<name>A0A7J3YTM3_9CREN</name>
<organism evidence="3">
    <name type="scientific">Ignisphaera aggregans</name>
    <dbReference type="NCBI Taxonomy" id="334771"/>
    <lineage>
        <taxon>Archaea</taxon>
        <taxon>Thermoproteota</taxon>
        <taxon>Thermoprotei</taxon>
        <taxon>Desulfurococcales</taxon>
        <taxon>Desulfurococcaceae</taxon>
        <taxon>Ignisphaera</taxon>
    </lineage>
</organism>
<proteinExistence type="predicted"/>
<reference evidence="3" key="1">
    <citation type="journal article" date="2020" name="mSystems">
        <title>Genome- and Community-Level Interaction Insights into Carbon Utilization and Element Cycling Functions of Hydrothermarchaeota in Hydrothermal Sediment.</title>
        <authorList>
            <person name="Zhou Z."/>
            <person name="Liu Y."/>
            <person name="Xu W."/>
            <person name="Pan J."/>
            <person name="Luo Z.H."/>
            <person name="Li M."/>
        </authorList>
    </citation>
    <scope>NUCLEOTIDE SEQUENCE [LARGE SCALE GENOMIC DNA]</scope>
    <source>
        <strain evidence="3">SpSt-1109</strain>
    </source>
</reference>
<evidence type="ECO:0000256" key="1">
    <source>
        <dbReference type="SAM" id="Phobius"/>
    </source>
</evidence>
<accession>A0A7J3YTM3</accession>
<evidence type="ECO:0000313" key="3">
    <source>
        <dbReference type="EMBL" id="HHP92168.1"/>
    </source>
</evidence>
<dbReference type="EMBL" id="DRYU01000021">
    <property type="protein sequence ID" value="HHP92168.1"/>
    <property type="molecule type" value="Genomic_DNA"/>
</dbReference>
<feature type="transmembrane region" description="Helical" evidence="1">
    <location>
        <begin position="110"/>
        <end position="133"/>
    </location>
</feature>
<keyword evidence="3" id="KW-0808">Transferase</keyword>
<keyword evidence="1" id="KW-0472">Membrane</keyword>
<dbReference type="PANTHER" id="PTHR12526:SF572">
    <property type="entry name" value="BLL5144 PROTEIN"/>
    <property type="match status" value="1"/>
</dbReference>